<dbReference type="EMBL" id="CP073347">
    <property type="protein sequence ID" value="UTW11274.1"/>
    <property type="molecule type" value="Genomic_DNA"/>
</dbReference>
<name>A0ABY5HGM8_9GAMM</name>
<evidence type="ECO:0000313" key="2">
    <source>
        <dbReference type="EMBL" id="UTW11274.1"/>
    </source>
</evidence>
<protein>
    <submittedName>
        <fullName evidence="2">Uncharacterized protein</fullName>
    </submittedName>
</protein>
<reference evidence="2" key="1">
    <citation type="submission" date="2021-04" db="EMBL/GenBank/DDBJ databases">
        <title>Oceanospirillales bacteria with DddD are important DMSP degraders in coastal seawater.</title>
        <authorList>
            <person name="Liu J."/>
        </authorList>
    </citation>
    <scope>NUCLEOTIDE SEQUENCE</scope>
    <source>
        <strain evidence="2">D13-1</strain>
    </source>
</reference>
<keyword evidence="3" id="KW-1185">Reference proteome</keyword>
<feature type="region of interest" description="Disordered" evidence="1">
    <location>
        <begin position="44"/>
        <end position="73"/>
    </location>
</feature>
<sequence length="73" mass="7285">MAVGTGDDAAFKISDQDGAAVDGDADQVIQAIGVGQGKGTAGGIALPSPAAEPPARPASLTLSLPRRRYPGRR</sequence>
<gene>
    <name evidence="2" type="ORF">KDW95_18710</name>
</gene>
<dbReference type="RefSeq" id="WP_255853314.1">
    <property type="nucleotide sequence ID" value="NZ_CP073347.1"/>
</dbReference>
<dbReference type="Proteomes" id="UP001058461">
    <property type="component" value="Chromosome"/>
</dbReference>
<proteinExistence type="predicted"/>
<accession>A0ABY5HGM8</accession>
<evidence type="ECO:0000313" key="3">
    <source>
        <dbReference type="Proteomes" id="UP001058461"/>
    </source>
</evidence>
<evidence type="ECO:0000256" key="1">
    <source>
        <dbReference type="SAM" id="MobiDB-lite"/>
    </source>
</evidence>
<organism evidence="2 3">
    <name type="scientific">Marinobacterium rhizophilum</name>
    <dbReference type="NCBI Taxonomy" id="420402"/>
    <lineage>
        <taxon>Bacteria</taxon>
        <taxon>Pseudomonadati</taxon>
        <taxon>Pseudomonadota</taxon>
        <taxon>Gammaproteobacteria</taxon>
        <taxon>Oceanospirillales</taxon>
        <taxon>Oceanospirillaceae</taxon>
        <taxon>Marinobacterium</taxon>
    </lineage>
</organism>